<evidence type="ECO:0000313" key="3">
    <source>
        <dbReference type="EMBL" id="RDL36094.1"/>
    </source>
</evidence>
<feature type="transmembrane region" description="Helical" evidence="2">
    <location>
        <begin position="263"/>
        <end position="282"/>
    </location>
</feature>
<keyword evidence="2" id="KW-0472">Membrane</keyword>
<dbReference type="AlphaFoldDB" id="A0A370TKQ1"/>
<accession>A0A370TKQ1</accession>
<dbReference type="Pfam" id="PF11915">
    <property type="entry name" value="DUF3433"/>
    <property type="match status" value="1"/>
</dbReference>
<evidence type="ECO:0000256" key="1">
    <source>
        <dbReference type="SAM" id="MobiDB-lite"/>
    </source>
</evidence>
<dbReference type="GeneID" id="43599555"/>
<dbReference type="PANTHER" id="PTHR37544:SF1">
    <property type="entry name" value="PHOSPHORIBOSYLAMINOIMIDAZOLE-SUCCINOCARBOXAMIDE SYNTHASE"/>
    <property type="match status" value="1"/>
</dbReference>
<feature type="transmembrane region" description="Helical" evidence="2">
    <location>
        <begin position="553"/>
        <end position="580"/>
    </location>
</feature>
<feature type="transmembrane region" description="Helical" evidence="2">
    <location>
        <begin position="706"/>
        <end position="727"/>
    </location>
</feature>
<dbReference type="OrthoDB" id="3057599at2759"/>
<protein>
    <recommendedName>
        <fullName evidence="5">Phosphoribosylaminoimidazole-succinocarboxamide synthase</fullName>
    </recommendedName>
</protein>
<dbReference type="STRING" id="2656787.A0A370TKQ1"/>
<feature type="transmembrane region" description="Helical" evidence="2">
    <location>
        <begin position="670"/>
        <end position="694"/>
    </location>
</feature>
<evidence type="ECO:0008006" key="5">
    <source>
        <dbReference type="Google" id="ProtNLM"/>
    </source>
</evidence>
<feature type="compositionally biased region" description="Low complexity" evidence="1">
    <location>
        <begin position="152"/>
        <end position="163"/>
    </location>
</feature>
<keyword evidence="2" id="KW-1133">Transmembrane helix</keyword>
<proteinExistence type="predicted"/>
<feature type="region of interest" description="Disordered" evidence="1">
    <location>
        <begin position="113"/>
        <end position="166"/>
    </location>
</feature>
<keyword evidence="4" id="KW-1185">Reference proteome</keyword>
<name>A0A370TKQ1_9HELO</name>
<keyword evidence="2" id="KW-0812">Transmembrane</keyword>
<feature type="transmembrane region" description="Helical" evidence="2">
    <location>
        <begin position="600"/>
        <end position="618"/>
    </location>
</feature>
<sequence>MDRQKVTVRSVHHDRPTLQRITTAELPTVPAPAHVRIDDCPSLTSSISDAPTVIRWITPTSRRVSPQASFETIKPEVEPSIATNEATYPSNNPLAVRFDEDQIRNTELVASKREERMENVDQELSPPTPMDDTPYIRFAIDQLTRDEEVKSSQRPSTSTSSESYPVDRIVPDYGLGYMTSQKQREELALTRKHRSTPPGTPEGRLFNFNATRPLSKHSKLSPLPPQETVSVSPDIFIPVDPPLHTPRYPNLTFVPTILRPTSMITLAILCLLMITALMFSAIYSTYHHGLFGWAGGIHGGRYVLFGFLPQIVSACIFVYVQGVMSATTRILPYTLMAIDDAYMRTNALFLGIYPGSMLWPRWNGPLSINISNSLFWLTIFTIPLQSCLFSVVLVDGIWRWTIVQGVAWTLVAVYILVLVAIVISGLFFFRRTTGLMWDPRTLADTTALLPRSNCLGDYAGTDVLRDQEDLRERLAVRSDRLGYWMTQHRGRGLFYCIGEEGTSTRRYTLQSGRIHEKNGRDEIEQNSDVEKSADLYNTETRFQYLPWMLRDTFVVLWAVAAFITLIALIVVSSLPSTGIWNGFPPLVPVVPNASGFSPANFLHSFVPSILGMLLYIFLQPLDMAIRKLQPWVELGNTEGSTADRSLLLDYTAALPIQCSISALRHGHYRVASVSLISFLSLLLPVLGGGLFFPLTTENEVRMLPNLPAFYICLAVLIFYVLALFILLPKRALMSLPHGVDCLAEIISFVHGSRMLEDAAFRAPRSKADLASRLMATQDGGRHTRYGFGLYKGRHGKLCMGIDKLGRPGAAGVLLLNDQ</sequence>
<evidence type="ECO:0000256" key="2">
    <source>
        <dbReference type="SAM" id="Phobius"/>
    </source>
</evidence>
<reference evidence="3 4" key="1">
    <citation type="journal article" date="2018" name="IMA Fungus">
        <title>IMA Genome-F 9: Draft genome sequence of Annulohypoxylon stygium, Aspergillus mulundensis, Berkeleyomyces basicola (syn. Thielaviopsis basicola), Ceratocystis smalleyi, two Cercospora beticola strains, Coleophoma cylindrospora, Fusarium fracticaudum, Phialophora cf. hyalina, and Morchella septimelata.</title>
        <authorList>
            <person name="Wingfield B.D."/>
            <person name="Bills G.F."/>
            <person name="Dong Y."/>
            <person name="Huang W."/>
            <person name="Nel W.J."/>
            <person name="Swalarsk-Parry B.S."/>
            <person name="Vaghefi N."/>
            <person name="Wilken P.M."/>
            <person name="An Z."/>
            <person name="de Beer Z.W."/>
            <person name="De Vos L."/>
            <person name="Chen L."/>
            <person name="Duong T.A."/>
            <person name="Gao Y."/>
            <person name="Hammerbacher A."/>
            <person name="Kikkert J.R."/>
            <person name="Li Y."/>
            <person name="Li H."/>
            <person name="Li K."/>
            <person name="Li Q."/>
            <person name="Liu X."/>
            <person name="Ma X."/>
            <person name="Naidoo K."/>
            <person name="Pethybridge S.J."/>
            <person name="Sun J."/>
            <person name="Steenkamp E.T."/>
            <person name="van der Nest M.A."/>
            <person name="van Wyk S."/>
            <person name="Wingfield M.J."/>
            <person name="Xiong C."/>
            <person name="Yue Q."/>
            <person name="Zhang X."/>
        </authorList>
    </citation>
    <scope>NUCLEOTIDE SEQUENCE [LARGE SCALE GENOMIC DNA]</scope>
    <source>
        <strain evidence="3 4">BP 5553</strain>
    </source>
</reference>
<feature type="transmembrane region" description="Helical" evidence="2">
    <location>
        <begin position="302"/>
        <end position="321"/>
    </location>
</feature>
<dbReference type="InterPro" id="IPR021840">
    <property type="entry name" value="DUF3433"/>
</dbReference>
<dbReference type="EMBL" id="NPIC01000005">
    <property type="protein sequence ID" value="RDL36094.1"/>
    <property type="molecule type" value="Genomic_DNA"/>
</dbReference>
<feature type="transmembrane region" description="Helical" evidence="2">
    <location>
        <begin position="374"/>
        <end position="394"/>
    </location>
</feature>
<organism evidence="3 4">
    <name type="scientific">Venustampulla echinocandica</name>
    <dbReference type="NCBI Taxonomy" id="2656787"/>
    <lineage>
        <taxon>Eukaryota</taxon>
        <taxon>Fungi</taxon>
        <taxon>Dikarya</taxon>
        <taxon>Ascomycota</taxon>
        <taxon>Pezizomycotina</taxon>
        <taxon>Leotiomycetes</taxon>
        <taxon>Helotiales</taxon>
        <taxon>Pleuroascaceae</taxon>
        <taxon>Venustampulla</taxon>
    </lineage>
</organism>
<comment type="caution">
    <text evidence="3">The sequence shown here is derived from an EMBL/GenBank/DDBJ whole genome shotgun (WGS) entry which is preliminary data.</text>
</comment>
<feature type="transmembrane region" description="Helical" evidence="2">
    <location>
        <begin position="406"/>
        <end position="429"/>
    </location>
</feature>
<evidence type="ECO:0000313" key="4">
    <source>
        <dbReference type="Proteomes" id="UP000254866"/>
    </source>
</evidence>
<gene>
    <name evidence="3" type="ORF">BP5553_06706</name>
</gene>
<dbReference type="Proteomes" id="UP000254866">
    <property type="component" value="Unassembled WGS sequence"/>
</dbReference>
<dbReference type="PANTHER" id="PTHR37544">
    <property type="entry name" value="SPRAY-RELATED"/>
    <property type="match status" value="1"/>
</dbReference>
<dbReference type="RefSeq" id="XP_031868750.1">
    <property type="nucleotide sequence ID" value="XM_032015329.1"/>
</dbReference>